<comment type="similarity">
    <text evidence="6">Belongs to the class I-like SAM-binding methyltransferase superfamily. RNA M5U methyltransferase family.</text>
</comment>
<dbReference type="PANTHER" id="PTHR11061">
    <property type="entry name" value="RNA M5U METHYLTRANSFERASE"/>
    <property type="match status" value="1"/>
</dbReference>
<evidence type="ECO:0000256" key="3">
    <source>
        <dbReference type="ARBA" id="ARBA00022679"/>
    </source>
</evidence>
<keyword evidence="1" id="KW-0004">4Fe-4S</keyword>
<dbReference type="PROSITE" id="PS50926">
    <property type="entry name" value="TRAM"/>
    <property type="match status" value="1"/>
</dbReference>
<dbReference type="Gene3D" id="2.40.50.1070">
    <property type="match status" value="1"/>
</dbReference>
<feature type="binding site" evidence="6">
    <location>
        <position position="400"/>
    </location>
    <ligand>
        <name>S-adenosyl-L-methionine</name>
        <dbReference type="ChEBI" id="CHEBI:59789"/>
    </ligand>
</feature>
<feature type="binding site" evidence="6">
    <location>
        <position position="331"/>
    </location>
    <ligand>
        <name>S-adenosyl-L-methionine</name>
        <dbReference type="ChEBI" id="CHEBI:59789"/>
    </ligand>
</feature>
<feature type="binding site" evidence="6">
    <location>
        <position position="352"/>
    </location>
    <ligand>
        <name>S-adenosyl-L-methionine</name>
        <dbReference type="ChEBI" id="CHEBI:59789"/>
    </ligand>
</feature>
<dbReference type="FunFam" id="2.40.50.140:FF:000097">
    <property type="entry name" value="23S rRNA (uracil(1939)-C(5))-methyltransferase RlmD"/>
    <property type="match status" value="1"/>
</dbReference>
<dbReference type="InterPro" id="IPR030390">
    <property type="entry name" value="MeTrfase_TrmA_AS"/>
</dbReference>
<feature type="domain" description="TRAM" evidence="8">
    <location>
        <begin position="3"/>
        <end position="61"/>
    </location>
</feature>
<feature type="active site" description="Nucleophile" evidence="6">
    <location>
        <position position="427"/>
    </location>
</feature>
<dbReference type="FunFam" id="2.40.50.1070:FF:000003">
    <property type="entry name" value="23S rRNA (Uracil-5-)-methyltransferase RumA"/>
    <property type="match status" value="1"/>
</dbReference>
<dbReference type="Pfam" id="PF01938">
    <property type="entry name" value="TRAM"/>
    <property type="match status" value="1"/>
</dbReference>
<keyword evidence="1" id="KW-0479">Metal-binding</keyword>
<dbReference type="InterPro" id="IPR002792">
    <property type="entry name" value="TRAM_dom"/>
</dbReference>
<evidence type="ECO:0000256" key="1">
    <source>
        <dbReference type="ARBA" id="ARBA00022485"/>
    </source>
</evidence>
<organism evidence="9 10">
    <name type="scientific">Candidatus Carbonibacillus altaicus</name>
    <dbReference type="NCBI Taxonomy" id="2163959"/>
    <lineage>
        <taxon>Bacteria</taxon>
        <taxon>Bacillati</taxon>
        <taxon>Bacillota</taxon>
        <taxon>Bacilli</taxon>
        <taxon>Bacillales</taxon>
        <taxon>Candidatus Carbonibacillus</taxon>
    </lineage>
</organism>
<dbReference type="PROSITE" id="PS51687">
    <property type="entry name" value="SAM_MT_RNA_M5U"/>
    <property type="match status" value="1"/>
</dbReference>
<evidence type="ECO:0000256" key="2">
    <source>
        <dbReference type="ARBA" id="ARBA00022603"/>
    </source>
</evidence>
<keyword evidence="1" id="KW-0408">Iron</keyword>
<dbReference type="InterPro" id="IPR012340">
    <property type="entry name" value="NA-bd_OB-fold"/>
</dbReference>
<evidence type="ECO:0000259" key="8">
    <source>
        <dbReference type="PROSITE" id="PS50926"/>
    </source>
</evidence>
<feature type="binding site" evidence="6">
    <location>
        <position position="302"/>
    </location>
    <ligand>
        <name>S-adenosyl-L-methionine</name>
        <dbReference type="ChEBI" id="CHEBI:59789"/>
    </ligand>
</feature>
<dbReference type="Gene3D" id="2.40.50.140">
    <property type="entry name" value="Nucleic acid-binding proteins"/>
    <property type="match status" value="1"/>
</dbReference>
<dbReference type="PANTHER" id="PTHR11061:SF30">
    <property type="entry name" value="TRNA (URACIL(54)-C(5))-METHYLTRANSFERASE"/>
    <property type="match status" value="1"/>
</dbReference>
<dbReference type="CDD" id="cd02440">
    <property type="entry name" value="AdoMet_MTases"/>
    <property type="match status" value="1"/>
</dbReference>
<dbReference type="NCBIfam" id="TIGR00479">
    <property type="entry name" value="rumA"/>
    <property type="match status" value="1"/>
</dbReference>
<comment type="caution">
    <text evidence="9">The sequence shown here is derived from an EMBL/GenBank/DDBJ whole genome shotgun (WGS) entry which is preliminary data.</text>
</comment>
<keyword evidence="3 6" id="KW-0808">Transferase</keyword>
<reference evidence="10" key="1">
    <citation type="journal article" date="2018" name="Sci. Rep.">
        <title>Lignite coal burning seam in the remote Altai Mountains harbors a hydrogen-driven thermophilic microbial community.</title>
        <authorList>
            <person name="Kadnikov V.V."/>
            <person name="Mardanov A.V."/>
            <person name="Ivasenko D.A."/>
            <person name="Antsiferov D.V."/>
            <person name="Beletsky A.V."/>
            <person name="Karnachuk O.V."/>
            <person name="Ravin N.V."/>
        </authorList>
    </citation>
    <scope>NUCLEOTIDE SEQUENCE [LARGE SCALE GENOMIC DNA]</scope>
</reference>
<dbReference type="Gene3D" id="3.40.50.150">
    <property type="entry name" value="Vaccinia Virus protein VP39"/>
    <property type="match status" value="1"/>
</dbReference>
<dbReference type="GO" id="GO:0070475">
    <property type="term" value="P:rRNA base methylation"/>
    <property type="evidence" value="ECO:0007669"/>
    <property type="project" value="TreeGrafter"/>
</dbReference>
<dbReference type="GO" id="GO:0070041">
    <property type="term" value="F:rRNA (uridine-C5-)-methyltransferase activity"/>
    <property type="evidence" value="ECO:0007669"/>
    <property type="project" value="UniProtKB-ARBA"/>
</dbReference>
<dbReference type="PROSITE" id="PS01231">
    <property type="entry name" value="TRMA_2"/>
    <property type="match status" value="1"/>
</dbReference>
<dbReference type="Proteomes" id="UP000244338">
    <property type="component" value="Unassembled WGS sequence"/>
</dbReference>
<evidence type="ECO:0000256" key="7">
    <source>
        <dbReference type="PROSITE-ProRule" id="PRU10015"/>
    </source>
</evidence>
<proteinExistence type="inferred from homology"/>
<evidence type="ECO:0000313" key="9">
    <source>
        <dbReference type="EMBL" id="PTQ57485.1"/>
    </source>
</evidence>
<dbReference type="InterPro" id="IPR030391">
    <property type="entry name" value="MeTrfase_TrmA_CS"/>
</dbReference>
<dbReference type="InterPro" id="IPR029063">
    <property type="entry name" value="SAM-dependent_MTases_sf"/>
</dbReference>
<dbReference type="GO" id="GO:0051539">
    <property type="term" value="F:4 iron, 4 sulfur cluster binding"/>
    <property type="evidence" value="ECO:0007669"/>
    <property type="project" value="UniProtKB-KW"/>
</dbReference>
<dbReference type="SUPFAM" id="SSF53335">
    <property type="entry name" value="S-adenosyl-L-methionine-dependent methyltransferases"/>
    <property type="match status" value="1"/>
</dbReference>
<evidence type="ECO:0000256" key="6">
    <source>
        <dbReference type="PROSITE-ProRule" id="PRU01024"/>
    </source>
</evidence>
<dbReference type="PROSITE" id="PS01230">
    <property type="entry name" value="TRMA_1"/>
    <property type="match status" value="1"/>
</dbReference>
<keyword evidence="4 6" id="KW-0949">S-adenosyl-L-methionine</keyword>
<dbReference type="AlphaFoldDB" id="A0A2R6Y4B4"/>
<keyword evidence="2 6" id="KW-0489">Methyltransferase</keyword>
<dbReference type="Pfam" id="PF05958">
    <property type="entry name" value="tRNA_U5-meth_tr"/>
    <property type="match status" value="1"/>
</dbReference>
<keyword evidence="5" id="KW-0411">Iron-sulfur</keyword>
<gene>
    <name evidence="9" type="ORF">BSOLF_1363</name>
</gene>
<evidence type="ECO:0000256" key="5">
    <source>
        <dbReference type="ARBA" id="ARBA00023014"/>
    </source>
</evidence>
<sequence>MAGLTLGQVLEVDITSLNSEAQGIARHEGYTLFVPGALPEETVLARITKLNPTYGFAALERVIQVSPERAEPPCPIYEFCGGCQIQHMVPSLQNSFKEQVVREALVRIGRFPDALVESLLQPILSMAHPWRYRNKAQVPVQSIEPYTTGARAQYDVNSELAIGFYARRSHRIAPLEGCPLQKSAVERGMIAARDVLRALGAKPYDETKHTGDIRHIVVRTTRDEDELLVALVTRTPRLPYEQAFVRQLRDRLPEVKSISINVQSKQSNVIFGPETRLLWGEERLIDRIGSMRFYVSLRSFFQVTPAQTDILYDVVRAYAALSGEETVVDVYSGVGTIALSLAPYARRVIGIESVPDAVRDARENAKLNGVDHASFIEGEAEVVLDQIVRESEPIDVLIVDPPRKGLAPEVVEVILQARPKRFIYVSCNPATLARDLRLFVDGGYRMEKIQPVDMFPQTVHVECVVLMSRV</sequence>
<dbReference type="FunFam" id="3.40.50.150:FF:000009">
    <property type="entry name" value="23S rRNA (Uracil(1939)-C(5))-methyltransferase RlmD"/>
    <property type="match status" value="1"/>
</dbReference>
<feature type="active site" evidence="7">
    <location>
        <position position="427"/>
    </location>
</feature>
<name>A0A2R6Y4B4_9BACL</name>
<evidence type="ECO:0000256" key="4">
    <source>
        <dbReference type="ARBA" id="ARBA00022691"/>
    </source>
</evidence>
<dbReference type="InterPro" id="IPR010280">
    <property type="entry name" value="U5_MeTrfase_fam"/>
</dbReference>
<dbReference type="EMBL" id="PEBX01000006">
    <property type="protein sequence ID" value="PTQ57485.1"/>
    <property type="molecule type" value="Genomic_DNA"/>
</dbReference>
<evidence type="ECO:0000313" key="10">
    <source>
        <dbReference type="Proteomes" id="UP000244338"/>
    </source>
</evidence>
<protein>
    <submittedName>
        <fullName evidence="9">RNA methyltransferase, TrmA family</fullName>
    </submittedName>
</protein>
<dbReference type="SUPFAM" id="SSF50249">
    <property type="entry name" value="Nucleic acid-binding proteins"/>
    <property type="match status" value="1"/>
</dbReference>
<accession>A0A2R6Y4B4</accession>